<dbReference type="GeneID" id="91085847"/>
<protein>
    <recommendedName>
        <fullName evidence="3 9">Lactoylglutathione lyase</fullName>
        <ecNumber evidence="3 9">4.4.1.5</ecNumber>
    </recommendedName>
    <alternativeName>
        <fullName evidence="9">Glyoxalase I</fullName>
    </alternativeName>
</protein>
<dbReference type="SUPFAM" id="SSF54593">
    <property type="entry name" value="Glyoxalase/Bleomycin resistance protein/Dihydroxybiphenyl dioxygenase"/>
    <property type="match status" value="1"/>
</dbReference>
<dbReference type="InterPro" id="IPR018146">
    <property type="entry name" value="Glyoxalase_1_CS"/>
</dbReference>
<dbReference type="InterPro" id="IPR004361">
    <property type="entry name" value="Glyoxalase_1"/>
</dbReference>
<dbReference type="NCBIfam" id="TIGR00068">
    <property type="entry name" value="glyox_I"/>
    <property type="match status" value="1"/>
</dbReference>
<comment type="function">
    <text evidence="9">Catalyzes the conversion of hemimercaptal, formed from methylglyoxal and glutathione, to S-lactoylglutathione.</text>
</comment>
<dbReference type="PROSITE" id="PS00934">
    <property type="entry name" value="GLYOXALASE_I_1"/>
    <property type="match status" value="1"/>
</dbReference>
<evidence type="ECO:0000256" key="4">
    <source>
        <dbReference type="ARBA" id="ARBA00022723"/>
    </source>
</evidence>
<keyword evidence="5 8" id="KW-0862">Zinc</keyword>
<feature type="active site" description="Proton donor/acceptor" evidence="7">
    <location>
        <position position="157"/>
    </location>
</feature>
<dbReference type="KEGG" id="cdep:91085847"/>
<evidence type="ECO:0000256" key="2">
    <source>
        <dbReference type="ARBA" id="ARBA00010363"/>
    </source>
</evidence>
<evidence type="ECO:0000256" key="3">
    <source>
        <dbReference type="ARBA" id="ARBA00012081"/>
    </source>
</evidence>
<evidence type="ECO:0000256" key="7">
    <source>
        <dbReference type="PIRSR" id="PIRSR604361-1"/>
    </source>
</evidence>
<keyword evidence="11" id="KW-1185">Reference proteome</keyword>
<dbReference type="InterPro" id="IPR037523">
    <property type="entry name" value="VOC_core"/>
</dbReference>
<sequence>MSTAASDPSTYKFNHTMFRIKDPKVSIPFYEKVLGMKTIRESPSEAGKFTNYFLAFPSGFGNMELTDENMKANILNREGVLELCHNWGTESDSGFKGYASGNDEPGRGFGHICVTVDDLQAACKRFEELGVKFKKRPEDGMMRHIAFIYDPDGYWIEIVARQLDARTL</sequence>
<dbReference type="InterPro" id="IPR029068">
    <property type="entry name" value="Glyas_Bleomycin-R_OHBP_Dase"/>
</dbReference>
<comment type="catalytic activity">
    <reaction evidence="9">
        <text>(R)-S-lactoylglutathione = methylglyoxal + glutathione</text>
        <dbReference type="Rhea" id="RHEA:19069"/>
        <dbReference type="ChEBI" id="CHEBI:17158"/>
        <dbReference type="ChEBI" id="CHEBI:57474"/>
        <dbReference type="ChEBI" id="CHEBI:57925"/>
        <dbReference type="EC" id="4.4.1.5"/>
    </reaction>
</comment>
<reference evidence="10" key="1">
    <citation type="submission" date="2016-06" db="EMBL/GenBank/DDBJ databases">
        <authorList>
            <person name="Cuomo C."/>
            <person name="Litvintseva A."/>
            <person name="Heitman J."/>
            <person name="Chen Y."/>
            <person name="Sun S."/>
            <person name="Springer D."/>
            <person name="Dromer F."/>
            <person name="Young S."/>
            <person name="Zeng Q."/>
            <person name="Chapman S."/>
            <person name="Gujja S."/>
            <person name="Saif S."/>
            <person name="Birren B."/>
        </authorList>
    </citation>
    <scope>NUCLEOTIDE SEQUENCE</scope>
    <source>
        <strain evidence="10">CBS 7841</strain>
    </source>
</reference>
<feature type="binding site" evidence="8">
    <location>
        <position position="111"/>
    </location>
    <ligand>
        <name>Zn(2+)</name>
        <dbReference type="ChEBI" id="CHEBI:29105"/>
        <note>ligand shared between dimeric partners</note>
    </ligand>
</feature>
<evidence type="ECO:0000256" key="9">
    <source>
        <dbReference type="RuleBase" id="RU361179"/>
    </source>
</evidence>
<evidence type="ECO:0000256" key="5">
    <source>
        <dbReference type="ARBA" id="ARBA00022833"/>
    </source>
</evidence>
<dbReference type="PROSITE" id="PS00935">
    <property type="entry name" value="GLYOXALASE_I_2"/>
    <property type="match status" value="1"/>
</dbReference>
<dbReference type="PROSITE" id="PS51819">
    <property type="entry name" value="VOC"/>
    <property type="match status" value="1"/>
</dbReference>
<dbReference type="EMBL" id="CP143785">
    <property type="protein sequence ID" value="WVN86470.1"/>
    <property type="molecule type" value="Genomic_DNA"/>
</dbReference>
<feature type="binding site" evidence="8">
    <location>
        <position position="157"/>
    </location>
    <ligand>
        <name>Zn(2+)</name>
        <dbReference type="ChEBI" id="CHEBI:29105"/>
        <note>ligand shared between dimeric partners</note>
    </ligand>
</feature>
<evidence type="ECO:0000256" key="8">
    <source>
        <dbReference type="PIRSR" id="PIRSR604361-3"/>
    </source>
</evidence>
<dbReference type="VEuPathDB" id="FungiDB:L203_00997"/>
<gene>
    <name evidence="10" type="ORF">L203_101634</name>
</gene>
<dbReference type="OrthoDB" id="16820at2759"/>
<dbReference type="CDD" id="cd07233">
    <property type="entry name" value="GlxI_Zn"/>
    <property type="match status" value="1"/>
</dbReference>
<dbReference type="GO" id="GO:0046872">
    <property type="term" value="F:metal ion binding"/>
    <property type="evidence" value="ECO:0007669"/>
    <property type="project" value="UniProtKB-UniRule"/>
</dbReference>
<dbReference type="PANTHER" id="PTHR10374">
    <property type="entry name" value="LACTOYLGLUTATHIONE LYASE GLYOXALASE I"/>
    <property type="match status" value="1"/>
</dbReference>
<evidence type="ECO:0000256" key="6">
    <source>
        <dbReference type="ARBA" id="ARBA00023239"/>
    </source>
</evidence>
<feature type="binding site" evidence="8">
    <location>
        <position position="82"/>
    </location>
    <ligand>
        <name>Zn(2+)</name>
        <dbReference type="ChEBI" id="CHEBI:29105"/>
        <note>ligand shared between dimeric partners</note>
    </ligand>
</feature>
<dbReference type="Gene3D" id="3.10.180.10">
    <property type="entry name" value="2,3-Dihydroxybiphenyl 1,2-Dioxygenase, domain 1"/>
    <property type="match status" value="1"/>
</dbReference>
<dbReference type="EC" id="4.4.1.5" evidence="3 9"/>
<accession>A0A1E3IV24</accession>
<dbReference type="RefSeq" id="XP_066067170.1">
    <property type="nucleotide sequence ID" value="XM_066211073.1"/>
</dbReference>
<reference evidence="10" key="2">
    <citation type="journal article" date="2022" name="Elife">
        <title>Obligate sexual reproduction of a homothallic fungus closely related to the Cryptococcus pathogenic species complex.</title>
        <authorList>
            <person name="Passer A.R."/>
            <person name="Clancey S.A."/>
            <person name="Shea T."/>
            <person name="David-Palma M."/>
            <person name="Averette A.F."/>
            <person name="Boekhout T."/>
            <person name="Porcel B.M."/>
            <person name="Nowrousian M."/>
            <person name="Cuomo C.A."/>
            <person name="Sun S."/>
            <person name="Heitman J."/>
            <person name="Coelho M.A."/>
        </authorList>
    </citation>
    <scope>NUCLEOTIDE SEQUENCE</scope>
    <source>
        <strain evidence="10">CBS 7841</strain>
    </source>
</reference>
<evidence type="ECO:0000256" key="1">
    <source>
        <dbReference type="ARBA" id="ARBA00005008"/>
    </source>
</evidence>
<evidence type="ECO:0000313" key="11">
    <source>
        <dbReference type="Proteomes" id="UP000094043"/>
    </source>
</evidence>
<dbReference type="Proteomes" id="UP000094043">
    <property type="component" value="Chromosome 2"/>
</dbReference>
<comment type="cofactor">
    <cofactor evidence="8">
        <name>Zn(2+)</name>
        <dbReference type="ChEBI" id="CHEBI:29105"/>
    </cofactor>
    <text evidence="8">Binds 1 zinc ion per subunit. In the homodimer, two zinc ions are bound between subunits.</text>
</comment>
<evidence type="ECO:0000313" key="10">
    <source>
        <dbReference type="EMBL" id="WVN86470.1"/>
    </source>
</evidence>
<keyword evidence="6 9" id="KW-0456">Lyase</keyword>
<proteinExistence type="inferred from homology"/>
<comment type="pathway">
    <text evidence="1 9">Secondary metabolite metabolism; methylglyoxal degradation; (R)-lactate from methylglyoxal: step 1/2.</text>
</comment>
<reference evidence="10" key="3">
    <citation type="submission" date="2024-01" db="EMBL/GenBank/DDBJ databases">
        <authorList>
            <person name="Coelho M.A."/>
            <person name="David-Palma M."/>
            <person name="Shea T."/>
            <person name="Sun S."/>
            <person name="Cuomo C.A."/>
            <person name="Heitman J."/>
        </authorList>
    </citation>
    <scope>NUCLEOTIDE SEQUENCE</scope>
    <source>
        <strain evidence="10">CBS 7841</strain>
    </source>
</reference>
<comment type="similarity">
    <text evidence="2 9">Belongs to the glyoxalase I family.</text>
</comment>
<dbReference type="PANTHER" id="PTHR10374:SF30">
    <property type="entry name" value="LACTOYLGLUTATHIONE LYASE"/>
    <property type="match status" value="1"/>
</dbReference>
<dbReference type="GO" id="GO:0004462">
    <property type="term" value="F:lactoylglutathione lyase activity"/>
    <property type="evidence" value="ECO:0007669"/>
    <property type="project" value="UniProtKB-UniRule"/>
</dbReference>
<dbReference type="AlphaFoldDB" id="A0A1E3IV24"/>
<name>A0A1E3IV24_9TREE</name>
<organism evidence="10 11">
    <name type="scientific">Cryptococcus depauperatus CBS 7841</name>
    <dbReference type="NCBI Taxonomy" id="1295531"/>
    <lineage>
        <taxon>Eukaryota</taxon>
        <taxon>Fungi</taxon>
        <taxon>Dikarya</taxon>
        <taxon>Basidiomycota</taxon>
        <taxon>Agaricomycotina</taxon>
        <taxon>Tremellomycetes</taxon>
        <taxon>Tremellales</taxon>
        <taxon>Cryptococcaceae</taxon>
        <taxon>Cryptococcus</taxon>
    </lineage>
</organism>
<keyword evidence="4 8" id="KW-0479">Metal-binding</keyword>
<dbReference type="InterPro" id="IPR004360">
    <property type="entry name" value="Glyas_Fos-R_dOase_dom"/>
</dbReference>
<dbReference type="Pfam" id="PF00903">
    <property type="entry name" value="Glyoxalase"/>
    <property type="match status" value="1"/>
</dbReference>